<evidence type="ECO:0000256" key="1">
    <source>
        <dbReference type="SAM" id="Coils"/>
    </source>
</evidence>
<feature type="region of interest" description="Disordered" evidence="2">
    <location>
        <begin position="98"/>
        <end position="144"/>
    </location>
</feature>
<protein>
    <submittedName>
        <fullName evidence="3">Uncharacterized protein</fullName>
    </submittedName>
</protein>
<organism evidence="3 4">
    <name type="scientific">Cuscuta campestris</name>
    <dbReference type="NCBI Taxonomy" id="132261"/>
    <lineage>
        <taxon>Eukaryota</taxon>
        <taxon>Viridiplantae</taxon>
        <taxon>Streptophyta</taxon>
        <taxon>Embryophyta</taxon>
        <taxon>Tracheophyta</taxon>
        <taxon>Spermatophyta</taxon>
        <taxon>Magnoliopsida</taxon>
        <taxon>eudicotyledons</taxon>
        <taxon>Gunneridae</taxon>
        <taxon>Pentapetalae</taxon>
        <taxon>asterids</taxon>
        <taxon>lamiids</taxon>
        <taxon>Solanales</taxon>
        <taxon>Convolvulaceae</taxon>
        <taxon>Cuscuteae</taxon>
        <taxon>Cuscuta</taxon>
        <taxon>Cuscuta subgen. Grammica</taxon>
        <taxon>Cuscuta sect. Cleistogrammica</taxon>
    </lineage>
</organism>
<dbReference type="AlphaFoldDB" id="A0A484LJG4"/>
<dbReference type="OrthoDB" id="1915670at2759"/>
<reference evidence="3 4" key="1">
    <citation type="submission" date="2018-04" db="EMBL/GenBank/DDBJ databases">
        <authorList>
            <person name="Vogel A."/>
        </authorList>
    </citation>
    <scope>NUCLEOTIDE SEQUENCE [LARGE SCALE GENOMIC DNA]</scope>
</reference>
<sequence>MYDPQHLLDPHDAGSGRFGGDGTDPQSWLSGGVPSPPPTSPPRRADSSFSAASVAAAANVDPSIFNELVEMVPLVMSLIDQKPNTSFTRKGSVIYTKTPSRDSLYKKASEPKGRNTAQQISRRKENRSVGSNLDGCGDLSSRSSLSENEREELLALRKQVEDLQRQVLEKDELLKEFEDSKIEMASLHSKLDEIQKELAKKDSLLESTQIQLSDVKVKLADKQAAVEKLEWEATTSIKKAEKLEKDLEEVMKCVGELTKSNTTYAEDDYDVGYLWCDQPKQMEDLKEMEMRKLEAAQEAYVAALAANRERADDLSIAEALAARKPMQSLLLLL</sequence>
<evidence type="ECO:0000313" key="4">
    <source>
        <dbReference type="Proteomes" id="UP000595140"/>
    </source>
</evidence>
<dbReference type="PANTHER" id="PTHR35502:SF2">
    <property type="entry name" value="PROTEIN MICROTUBULE BINDING PROTEIN 2C"/>
    <property type="match status" value="1"/>
</dbReference>
<gene>
    <name evidence="3" type="ORF">CCAM_LOCUS18233</name>
</gene>
<dbReference type="PANTHER" id="PTHR35502">
    <property type="entry name" value="PROTEIN MICROTUBULE BINDING PROTEIN 2C"/>
    <property type="match status" value="1"/>
</dbReference>
<keyword evidence="1" id="KW-0175">Coiled coil</keyword>
<evidence type="ECO:0000313" key="3">
    <source>
        <dbReference type="EMBL" id="VFQ76457.1"/>
    </source>
</evidence>
<evidence type="ECO:0000256" key="2">
    <source>
        <dbReference type="SAM" id="MobiDB-lite"/>
    </source>
</evidence>
<feature type="region of interest" description="Disordered" evidence="2">
    <location>
        <begin position="1"/>
        <end position="47"/>
    </location>
</feature>
<dbReference type="InterPro" id="IPR040289">
    <property type="entry name" value="MBP2C"/>
</dbReference>
<dbReference type="GO" id="GO:0010497">
    <property type="term" value="P:plasmodesmata-mediated intercellular transport"/>
    <property type="evidence" value="ECO:0007669"/>
    <property type="project" value="InterPro"/>
</dbReference>
<accession>A0A484LJG4</accession>
<feature type="coiled-coil region" evidence="1">
    <location>
        <begin position="146"/>
        <end position="246"/>
    </location>
</feature>
<name>A0A484LJG4_9ASTE</name>
<dbReference type="EMBL" id="OOIL02001566">
    <property type="protein sequence ID" value="VFQ76457.1"/>
    <property type="molecule type" value="Genomic_DNA"/>
</dbReference>
<feature type="compositionally biased region" description="Basic and acidic residues" evidence="2">
    <location>
        <begin position="99"/>
        <end position="113"/>
    </location>
</feature>
<feature type="compositionally biased region" description="Basic and acidic residues" evidence="2">
    <location>
        <begin position="1"/>
        <end position="14"/>
    </location>
</feature>
<keyword evidence="4" id="KW-1185">Reference proteome</keyword>
<proteinExistence type="predicted"/>
<dbReference type="Proteomes" id="UP000595140">
    <property type="component" value="Unassembled WGS sequence"/>
</dbReference>
<dbReference type="GO" id="GO:0008017">
    <property type="term" value="F:microtubule binding"/>
    <property type="evidence" value="ECO:0007669"/>
    <property type="project" value="InterPro"/>
</dbReference>